<dbReference type="EMBL" id="MAYH01000048">
    <property type="protein sequence ID" value="OCA69165.1"/>
    <property type="molecule type" value="Genomic_DNA"/>
</dbReference>
<name>A0A1B8ZC56_9FLAO</name>
<accession>A0A1B8ZC56</accession>
<proteinExistence type="predicted"/>
<reference evidence="1 2" key="1">
    <citation type="submission" date="2016-07" db="EMBL/GenBank/DDBJ databases">
        <authorList>
            <person name="Jeong J.-J."/>
            <person name="Kim D.W."/>
            <person name="Sang M.K."/>
            <person name="Choi I.-G."/>
            <person name="Kim K.D."/>
        </authorList>
    </citation>
    <scope>NUCLEOTIDE SEQUENCE [LARGE SCALE GENOMIC DNA]</scope>
    <source>
        <strain evidence="1 2">UTM-3</strain>
    </source>
</reference>
<keyword evidence="2" id="KW-1185">Reference proteome</keyword>
<sequence>MIIIFNLTSPEKIDKQLERFLIKRLKVINFPFIVITLLKKPKKVFRQFLEMFILKSNSFF</sequence>
<evidence type="ECO:0000313" key="2">
    <source>
        <dbReference type="Proteomes" id="UP000092651"/>
    </source>
</evidence>
<dbReference type="Proteomes" id="UP000092651">
    <property type="component" value="Unassembled WGS sequence"/>
</dbReference>
<gene>
    <name evidence="1" type="ORF">BBI01_18355</name>
</gene>
<organism evidence="1 2">
    <name type="scientific">Chryseobacterium artocarpi</name>
    <dbReference type="NCBI Taxonomy" id="1414727"/>
    <lineage>
        <taxon>Bacteria</taxon>
        <taxon>Pseudomonadati</taxon>
        <taxon>Bacteroidota</taxon>
        <taxon>Flavobacteriia</taxon>
        <taxon>Flavobacteriales</taxon>
        <taxon>Weeksellaceae</taxon>
        <taxon>Chryseobacterium group</taxon>
        <taxon>Chryseobacterium</taxon>
    </lineage>
</organism>
<protein>
    <submittedName>
        <fullName evidence="1">Uncharacterized protein</fullName>
    </submittedName>
</protein>
<dbReference type="AlphaFoldDB" id="A0A1B8ZC56"/>
<comment type="caution">
    <text evidence="1">The sequence shown here is derived from an EMBL/GenBank/DDBJ whole genome shotgun (WGS) entry which is preliminary data.</text>
</comment>
<evidence type="ECO:0000313" key="1">
    <source>
        <dbReference type="EMBL" id="OCA69165.1"/>
    </source>
</evidence>